<dbReference type="GO" id="GO:0003824">
    <property type="term" value="F:catalytic activity"/>
    <property type="evidence" value="ECO:0007669"/>
    <property type="project" value="InterPro"/>
</dbReference>
<reference evidence="1 2" key="1">
    <citation type="submission" date="2019-08" db="EMBL/GenBank/DDBJ databases">
        <title>The genome sequence of a newly discovered highly antifungal drug resistant Aspergillus species, Aspergillus tanneri NIH 1004.</title>
        <authorList>
            <person name="Mounaud S."/>
            <person name="Singh I."/>
            <person name="Joardar V."/>
            <person name="Pakala S."/>
            <person name="Pakala S."/>
            <person name="Venepally P."/>
            <person name="Chung J.K."/>
            <person name="Losada L."/>
            <person name="Nierman W.C."/>
        </authorList>
    </citation>
    <scope>NUCLEOTIDE SEQUENCE [LARGE SCALE GENOMIC DNA]</scope>
    <source>
        <strain evidence="1 2">NIH1004</strain>
    </source>
</reference>
<dbReference type="GeneID" id="54325798"/>
<dbReference type="Proteomes" id="UP000324241">
    <property type="component" value="Unassembled WGS sequence"/>
</dbReference>
<gene>
    <name evidence="1" type="ORF">ATNIH1004_003096</name>
</gene>
<proteinExistence type="predicted"/>
<dbReference type="InterPro" id="IPR053137">
    <property type="entry name" value="NLR-like"/>
</dbReference>
<dbReference type="GO" id="GO:0009116">
    <property type="term" value="P:nucleoside metabolic process"/>
    <property type="evidence" value="ECO:0007669"/>
    <property type="project" value="InterPro"/>
</dbReference>
<dbReference type="VEuPathDB" id="FungiDB:EYZ11_010225"/>
<dbReference type="RefSeq" id="XP_033429771.1">
    <property type="nucleotide sequence ID" value="XM_033567776.1"/>
</dbReference>
<accession>A0A5M9MYH2</accession>
<name>A0A5M9MYH2_9EURO</name>
<dbReference type="AlphaFoldDB" id="A0A5M9MYH2"/>
<dbReference type="SUPFAM" id="SSF53167">
    <property type="entry name" value="Purine and uridine phosphorylases"/>
    <property type="match status" value="1"/>
</dbReference>
<dbReference type="InterPro" id="IPR035994">
    <property type="entry name" value="Nucleoside_phosphorylase_sf"/>
</dbReference>
<organism evidence="1 2">
    <name type="scientific">Aspergillus tanneri</name>
    <dbReference type="NCBI Taxonomy" id="1220188"/>
    <lineage>
        <taxon>Eukaryota</taxon>
        <taxon>Fungi</taxon>
        <taxon>Dikarya</taxon>
        <taxon>Ascomycota</taxon>
        <taxon>Pezizomycotina</taxon>
        <taxon>Eurotiomycetes</taxon>
        <taxon>Eurotiomycetidae</taxon>
        <taxon>Eurotiales</taxon>
        <taxon>Aspergillaceae</taxon>
        <taxon>Aspergillus</taxon>
        <taxon>Aspergillus subgen. Circumdati</taxon>
    </lineage>
</organism>
<comment type="caution">
    <text evidence="1">The sequence shown here is derived from an EMBL/GenBank/DDBJ whole genome shotgun (WGS) entry which is preliminary data.</text>
</comment>
<evidence type="ECO:0000313" key="1">
    <source>
        <dbReference type="EMBL" id="KAA8650410.1"/>
    </source>
</evidence>
<dbReference type="PANTHER" id="PTHR46082">
    <property type="entry name" value="ATP/GTP-BINDING PROTEIN-RELATED"/>
    <property type="match status" value="1"/>
</dbReference>
<protein>
    <submittedName>
        <fullName evidence="1">Uncharacterized protein</fullName>
    </submittedName>
</protein>
<dbReference type="OrthoDB" id="1577640at2759"/>
<dbReference type="Gene3D" id="3.40.50.1580">
    <property type="entry name" value="Nucleoside phosphorylase domain"/>
    <property type="match status" value="1"/>
</dbReference>
<evidence type="ECO:0000313" key="2">
    <source>
        <dbReference type="Proteomes" id="UP000324241"/>
    </source>
</evidence>
<sequence length="348" mass="38782">MAAARAMLDDIHEALPTHSDDNNTYVLGNIKEHNIVIACLPEAQYGTNSAANMVGIGGGVPNKADVRLGDIVVGTRVTQYDLGKTVGVGMLERRGVPRFPHQLLGTAVSTLRSIHELQPSRVPSILQQKLGERTEYSRPSLLDRLFEATYNHKAPMASCDKCDQSKLVQQRRRISNDTVIHYGAIASGNQVMKCGITRDNVAQELDVICFEMETAGLMDILPCLPIRGICDYSDSHKSKEWQRYAAATAAVYARELLEELPVAEAHLRVARMPSSYQCSHEHRQRLLDSLRFEQIDSRKSTIKTAHSKTCRWLISHPSYQAWLDPGEITQHHEFCGSVASPELANRQL</sequence>
<dbReference type="EMBL" id="QUQM01000001">
    <property type="protein sequence ID" value="KAA8650410.1"/>
    <property type="molecule type" value="Genomic_DNA"/>
</dbReference>
<dbReference type="PANTHER" id="PTHR46082:SF11">
    <property type="entry name" value="AAA+ ATPASE DOMAIN-CONTAINING PROTEIN-RELATED"/>
    <property type="match status" value="1"/>
</dbReference>